<dbReference type="PANTHER" id="PTHR43591">
    <property type="entry name" value="METHYLTRANSFERASE"/>
    <property type="match status" value="1"/>
</dbReference>
<dbReference type="EMBL" id="AP026073">
    <property type="protein sequence ID" value="BDM71320.1"/>
    <property type="molecule type" value="Genomic_DNA"/>
</dbReference>
<dbReference type="SUPFAM" id="SSF53335">
    <property type="entry name" value="S-adenosyl-L-methionine-dependent methyltransferases"/>
    <property type="match status" value="1"/>
</dbReference>
<dbReference type="CDD" id="cd02440">
    <property type="entry name" value="AdoMet_MTases"/>
    <property type="match status" value="1"/>
</dbReference>
<dbReference type="InterPro" id="IPR013216">
    <property type="entry name" value="Methyltransf_11"/>
</dbReference>
<proteinExistence type="predicted"/>
<dbReference type="Proteomes" id="UP001059597">
    <property type="component" value="Chromosome"/>
</dbReference>
<sequence>MEAAGKVGAAEVRTPFDVSERRAWAGSAAVYEAGFGRLCAYPVPALLDAAGVGPGLRVLDVGTGPGSVAAAAGACGAQVVAVDAEAGMAQRAAQAVPDASVYVAALPQLPFRSDQFDATVGNFVLNHVGRPRVALAELRRVTRPGGWIALTIWAVPAASGQALLGRAAAAAGVPRPADVPALAPEDDFPRTEEGLTALLDEAGLTETGCRSLAWDHHTTAEEWWQGPAAGVATIGRVVTSQGVAGVERVRRHFALLAEEFMDGGGDLVLPHRALLAYGRVRRPAA</sequence>
<protein>
    <recommendedName>
        <fullName evidence="1">Methyltransferase type 11 domain-containing protein</fullName>
    </recommendedName>
</protein>
<name>A0ABM7ZY63_STRNI</name>
<gene>
    <name evidence="2" type="ORF">HEK616_48070</name>
</gene>
<feature type="domain" description="Methyltransferase type 11" evidence="1">
    <location>
        <begin position="59"/>
        <end position="149"/>
    </location>
</feature>
<evidence type="ECO:0000313" key="2">
    <source>
        <dbReference type="EMBL" id="BDM71320.1"/>
    </source>
</evidence>
<keyword evidence="3" id="KW-1185">Reference proteome</keyword>
<dbReference type="PANTHER" id="PTHR43591:SF24">
    <property type="entry name" value="2-METHOXY-6-POLYPRENYL-1,4-BENZOQUINOL METHYLASE, MITOCHONDRIAL"/>
    <property type="match status" value="1"/>
</dbReference>
<dbReference type="Gene3D" id="3.40.50.150">
    <property type="entry name" value="Vaccinia Virus protein VP39"/>
    <property type="match status" value="1"/>
</dbReference>
<dbReference type="Pfam" id="PF08241">
    <property type="entry name" value="Methyltransf_11"/>
    <property type="match status" value="1"/>
</dbReference>
<evidence type="ECO:0000259" key="1">
    <source>
        <dbReference type="Pfam" id="PF08241"/>
    </source>
</evidence>
<accession>A0ABM7ZY63</accession>
<organism evidence="2 3">
    <name type="scientific">Streptomyces nigrescens</name>
    <dbReference type="NCBI Taxonomy" id="1920"/>
    <lineage>
        <taxon>Bacteria</taxon>
        <taxon>Bacillati</taxon>
        <taxon>Actinomycetota</taxon>
        <taxon>Actinomycetes</taxon>
        <taxon>Kitasatosporales</taxon>
        <taxon>Streptomycetaceae</taxon>
        <taxon>Streptomyces</taxon>
    </lineage>
</organism>
<reference evidence="2" key="1">
    <citation type="submission" date="2022-06" db="EMBL/GenBank/DDBJ databases">
        <title>Complete genome sequence of Streptomyces nigrescens HEK616.</title>
        <authorList>
            <person name="Asamizu S."/>
            <person name="Onaka H."/>
        </authorList>
    </citation>
    <scope>NUCLEOTIDE SEQUENCE</scope>
    <source>
        <strain evidence="2">HEK616</strain>
    </source>
</reference>
<dbReference type="RefSeq" id="WP_261954931.1">
    <property type="nucleotide sequence ID" value="NZ_AP026073.1"/>
</dbReference>
<evidence type="ECO:0000313" key="3">
    <source>
        <dbReference type="Proteomes" id="UP001059597"/>
    </source>
</evidence>
<dbReference type="InterPro" id="IPR029063">
    <property type="entry name" value="SAM-dependent_MTases_sf"/>
</dbReference>